<proteinExistence type="predicted"/>
<protein>
    <submittedName>
        <fullName evidence="1">Uncharacterized protein</fullName>
    </submittedName>
</protein>
<dbReference type="Proteomes" id="UP000499080">
    <property type="component" value="Unassembled WGS sequence"/>
</dbReference>
<dbReference type="EMBL" id="BGPR01000424">
    <property type="protein sequence ID" value="GBM19443.1"/>
    <property type="molecule type" value="Genomic_DNA"/>
</dbReference>
<dbReference type="AlphaFoldDB" id="A0A4Y2DRG9"/>
<keyword evidence="2" id="KW-1185">Reference proteome</keyword>
<accession>A0A4Y2DRG9</accession>
<reference evidence="1 2" key="1">
    <citation type="journal article" date="2019" name="Sci. Rep.">
        <title>Orb-weaving spider Araneus ventricosus genome elucidates the spidroin gene catalogue.</title>
        <authorList>
            <person name="Kono N."/>
            <person name="Nakamura H."/>
            <person name="Ohtoshi R."/>
            <person name="Moran D.A.P."/>
            <person name="Shinohara A."/>
            <person name="Yoshida Y."/>
            <person name="Fujiwara M."/>
            <person name="Mori M."/>
            <person name="Tomita M."/>
            <person name="Arakawa K."/>
        </authorList>
    </citation>
    <scope>NUCLEOTIDE SEQUENCE [LARGE SCALE GENOMIC DNA]</scope>
</reference>
<evidence type="ECO:0000313" key="2">
    <source>
        <dbReference type="Proteomes" id="UP000499080"/>
    </source>
</evidence>
<comment type="caution">
    <text evidence="1">The sequence shown here is derived from an EMBL/GenBank/DDBJ whole genome shotgun (WGS) entry which is preliminary data.</text>
</comment>
<gene>
    <name evidence="1" type="ORF">AVEN_259350_1</name>
</gene>
<name>A0A4Y2DRG9_ARAVE</name>
<evidence type="ECO:0000313" key="1">
    <source>
        <dbReference type="EMBL" id="GBM19443.1"/>
    </source>
</evidence>
<sequence length="99" mass="11742">MYRISEEIRQREIRLPVHLCTIRNFIDRTVAVTREVIIGSSQNWCRWKCLEETGLFGIFSSRHFHRHQFCEDPTITSRVKATVRSIKLRTVPANTQRGR</sequence>
<organism evidence="1 2">
    <name type="scientific">Araneus ventricosus</name>
    <name type="common">Orbweaver spider</name>
    <name type="synonym">Epeira ventricosa</name>
    <dbReference type="NCBI Taxonomy" id="182803"/>
    <lineage>
        <taxon>Eukaryota</taxon>
        <taxon>Metazoa</taxon>
        <taxon>Ecdysozoa</taxon>
        <taxon>Arthropoda</taxon>
        <taxon>Chelicerata</taxon>
        <taxon>Arachnida</taxon>
        <taxon>Araneae</taxon>
        <taxon>Araneomorphae</taxon>
        <taxon>Entelegynae</taxon>
        <taxon>Araneoidea</taxon>
        <taxon>Araneidae</taxon>
        <taxon>Araneus</taxon>
    </lineage>
</organism>